<proteinExistence type="predicted"/>
<sequence>MNHVFRDCVELHPQAGRYVPGPLVFPRDGIASLTIESLFSPSPSSGSVRAPSLAPCTPCLRPPPPLPLIGWSTLEPPSTPVLPSAHYPTTILHSPPILHLLLWGTVLPSRSPQ</sequence>
<name>A0A3L6DER7_MAIZE</name>
<reference evidence="1" key="1">
    <citation type="journal article" date="2018" name="Nat. Genet.">
        <title>Extensive intraspecific gene order and gene structural variations between Mo17 and other maize genomes.</title>
        <authorList>
            <person name="Sun S."/>
            <person name="Zhou Y."/>
            <person name="Chen J."/>
            <person name="Shi J."/>
            <person name="Zhao H."/>
            <person name="Zhao H."/>
            <person name="Song W."/>
            <person name="Zhang M."/>
            <person name="Cui Y."/>
            <person name="Dong X."/>
            <person name="Liu H."/>
            <person name="Ma X."/>
            <person name="Jiao Y."/>
            <person name="Wang B."/>
            <person name="Wei X."/>
            <person name="Stein J.C."/>
            <person name="Glaubitz J.C."/>
            <person name="Lu F."/>
            <person name="Yu G."/>
            <person name="Liang C."/>
            <person name="Fengler K."/>
            <person name="Li B."/>
            <person name="Rafalski A."/>
            <person name="Schnable P.S."/>
            <person name="Ware D.H."/>
            <person name="Buckler E.S."/>
            <person name="Lai J."/>
        </authorList>
    </citation>
    <scope>NUCLEOTIDE SEQUENCE [LARGE SCALE GENOMIC DNA]</scope>
    <source>
        <tissue evidence="1">Seedling</tissue>
    </source>
</reference>
<dbReference type="EMBL" id="NCVQ01000010">
    <property type="protein sequence ID" value="PWZ07120.1"/>
    <property type="molecule type" value="Genomic_DNA"/>
</dbReference>
<dbReference type="AlphaFoldDB" id="A0A3L6DER7"/>
<dbReference type="Proteomes" id="UP000251960">
    <property type="component" value="Chromosome 9"/>
</dbReference>
<organism evidence="1">
    <name type="scientific">Zea mays</name>
    <name type="common">Maize</name>
    <dbReference type="NCBI Taxonomy" id="4577"/>
    <lineage>
        <taxon>Eukaryota</taxon>
        <taxon>Viridiplantae</taxon>
        <taxon>Streptophyta</taxon>
        <taxon>Embryophyta</taxon>
        <taxon>Tracheophyta</taxon>
        <taxon>Spermatophyta</taxon>
        <taxon>Magnoliopsida</taxon>
        <taxon>Liliopsida</taxon>
        <taxon>Poales</taxon>
        <taxon>Poaceae</taxon>
        <taxon>PACMAD clade</taxon>
        <taxon>Panicoideae</taxon>
        <taxon>Andropogonodae</taxon>
        <taxon>Andropogoneae</taxon>
        <taxon>Tripsacinae</taxon>
        <taxon>Zea</taxon>
    </lineage>
</organism>
<protein>
    <submittedName>
        <fullName evidence="1">Uncharacterized protein</fullName>
    </submittedName>
</protein>
<evidence type="ECO:0000313" key="1">
    <source>
        <dbReference type="EMBL" id="PWZ07120.1"/>
    </source>
</evidence>
<comment type="caution">
    <text evidence="1">The sequence shown here is derived from an EMBL/GenBank/DDBJ whole genome shotgun (WGS) entry which is preliminary data.</text>
</comment>
<gene>
    <name evidence="1" type="ORF">Zm00014a_040309</name>
</gene>
<accession>A0A3L6DER7</accession>